<name>A0A6V6YZJ2_9FLAO</name>
<proteinExistence type="predicted"/>
<dbReference type="EMBL" id="CAIJDO010000139">
    <property type="protein sequence ID" value="CAD0004911.1"/>
    <property type="molecule type" value="Genomic_DNA"/>
</dbReference>
<dbReference type="Proteomes" id="UP000556700">
    <property type="component" value="Unassembled WGS sequence"/>
</dbReference>
<dbReference type="Pfam" id="PF08877">
    <property type="entry name" value="MepB-like"/>
    <property type="match status" value="1"/>
</dbReference>
<organism evidence="1 2">
    <name type="scientific">Flavobacterium chungangense</name>
    <dbReference type="NCBI Taxonomy" id="554283"/>
    <lineage>
        <taxon>Bacteria</taxon>
        <taxon>Pseudomonadati</taxon>
        <taxon>Bacteroidota</taxon>
        <taxon>Flavobacteriia</taxon>
        <taxon>Flavobacteriales</taxon>
        <taxon>Flavobacteriaceae</taxon>
        <taxon>Flavobacterium</taxon>
    </lineage>
</organism>
<accession>A0A6V6YZJ2</accession>
<dbReference type="InterPro" id="IPR011235">
    <property type="entry name" value="MepB-like"/>
</dbReference>
<protein>
    <recommendedName>
        <fullName evidence="3">MepB family protein</fullName>
    </recommendedName>
</protein>
<gene>
    <name evidence="1" type="ORF">FLACHUCJ7_02131</name>
</gene>
<evidence type="ECO:0008006" key="3">
    <source>
        <dbReference type="Google" id="ProtNLM"/>
    </source>
</evidence>
<evidence type="ECO:0000313" key="1">
    <source>
        <dbReference type="EMBL" id="CAD0004911.1"/>
    </source>
</evidence>
<evidence type="ECO:0000313" key="2">
    <source>
        <dbReference type="Proteomes" id="UP000556700"/>
    </source>
</evidence>
<sequence>MKIPDSWINLKTFPDDLILVKELVYDYCNLECTQPQPEAESAEYSAYRFEINKKTICYREAKITPTKTGQFVTLWKRNISGTIEPFDFSDTIDFVIISVRKENSFGQFIFPKAVLLEKGIFSTATKEGKRATRVYPPWDTTTSKQAQKTQQWQLDYFLEISENQSFVSRIKKIFDVQ</sequence>
<dbReference type="Gene3D" id="3.40.1350.140">
    <property type="entry name" value="MepB-like"/>
    <property type="match status" value="1"/>
</dbReference>
<comment type="caution">
    <text evidence="1">The sequence shown here is derived from an EMBL/GenBank/DDBJ whole genome shotgun (WGS) entry which is preliminary data.</text>
</comment>
<dbReference type="AlphaFoldDB" id="A0A6V6YZJ2"/>
<keyword evidence="2" id="KW-1185">Reference proteome</keyword>
<dbReference type="InterPro" id="IPR038231">
    <property type="entry name" value="MepB-like_sf"/>
</dbReference>
<dbReference type="PIRSF" id="PIRSF032285">
    <property type="entry name" value="UCP032285"/>
    <property type="match status" value="1"/>
</dbReference>
<reference evidence="1 2" key="1">
    <citation type="submission" date="2020-06" db="EMBL/GenBank/DDBJ databases">
        <authorList>
            <person name="Criscuolo A."/>
        </authorList>
    </citation>
    <scope>NUCLEOTIDE SEQUENCE [LARGE SCALE GENOMIC DNA]</scope>
    <source>
        <strain evidence="2">CIP 110025</strain>
    </source>
</reference>
<dbReference type="RefSeq" id="WP_031457608.1">
    <property type="nucleotide sequence ID" value="NZ_CAIJDO010000139.1"/>
</dbReference>